<dbReference type="AlphaFoldDB" id="A0A106BZT5"/>
<proteinExistence type="predicted"/>
<reference evidence="1" key="1">
    <citation type="submission" date="2016-01" db="EMBL/GenBank/DDBJ databases">
        <title>Draft genome of the antarctic isolate Shewanella frigidimarina Ag06-30.</title>
        <authorList>
            <person name="Parmeciano Di Noto G."/>
            <person name="Vazquez S."/>
            <person name="Mac Cormack W."/>
            <person name="Iriarte A."/>
            <person name="Quiroga C."/>
        </authorList>
    </citation>
    <scope>NUCLEOTIDE SEQUENCE [LARGE SCALE GENOMIC DNA]</scope>
    <source>
        <strain evidence="1">Ag06-30</strain>
    </source>
</reference>
<accession>A0A106BZT5</accession>
<dbReference type="OMA" id="IFIAQIK"/>
<organism evidence="1">
    <name type="scientific">Shewanella frigidimarina</name>
    <dbReference type="NCBI Taxonomy" id="56812"/>
    <lineage>
        <taxon>Bacteria</taxon>
        <taxon>Pseudomonadati</taxon>
        <taxon>Pseudomonadota</taxon>
        <taxon>Gammaproteobacteria</taxon>
        <taxon>Alteromonadales</taxon>
        <taxon>Shewanellaceae</taxon>
        <taxon>Shewanella</taxon>
    </lineage>
</organism>
<dbReference type="Gene3D" id="1.20.1260.10">
    <property type="match status" value="1"/>
</dbReference>
<dbReference type="EMBL" id="LRDC01000020">
    <property type="protein sequence ID" value="KVX01631.1"/>
    <property type="molecule type" value="Genomic_DNA"/>
</dbReference>
<comment type="caution">
    <text evidence="1">The sequence shown here is derived from an EMBL/GenBank/DDBJ whole genome shotgun (WGS) entry which is preliminary data.</text>
</comment>
<dbReference type="Proteomes" id="UP000055702">
    <property type="component" value="Unassembled WGS sequence"/>
</dbReference>
<protein>
    <submittedName>
        <fullName evidence="1">Uncharacterized protein</fullName>
    </submittedName>
</protein>
<sequence length="178" mass="20299">MLHNPSNKVPVKLSNAGGFTLKSFTRDEQAESDVWLLHEAIDLCQEGQQFYVQATLGTDDYNIKRIFIHMADIRKCMLDRLTPLFSVVRSSQARPIDSQTYHQQSSRRHYAKAEQVIQQQPLPQVIAVLVETEQQVLVHLKQAARKTKNQRVASQLAEGIAWLQMSCDTMKNLSVVHT</sequence>
<dbReference type="InterPro" id="IPR012347">
    <property type="entry name" value="Ferritin-like"/>
</dbReference>
<name>A0A106BZT5_SHEFR</name>
<gene>
    <name evidence="1" type="ORF">AWJ07_16530</name>
</gene>
<evidence type="ECO:0000313" key="1">
    <source>
        <dbReference type="EMBL" id="KVX01631.1"/>
    </source>
</evidence>